<comment type="cofactor">
    <cofactor evidence="1">
        <name>pyridoxal 5'-phosphate</name>
        <dbReference type="ChEBI" id="CHEBI:597326"/>
    </cofactor>
</comment>
<dbReference type="GO" id="GO:0045484">
    <property type="term" value="F:L-lysine 6-transaminase activity"/>
    <property type="evidence" value="ECO:0007669"/>
    <property type="project" value="UniProtKB-EC"/>
</dbReference>
<dbReference type="Gene3D" id="3.90.1150.10">
    <property type="entry name" value="Aspartate Aminotransferase, domain 1"/>
    <property type="match status" value="1"/>
</dbReference>
<dbReference type="InterPro" id="IPR015421">
    <property type="entry name" value="PyrdxlP-dep_Trfase_major"/>
</dbReference>
<accession>A0A956RP04</accession>
<dbReference type="EMBL" id="JAGQHR010000141">
    <property type="protein sequence ID" value="MCA9727300.1"/>
    <property type="molecule type" value="Genomic_DNA"/>
</dbReference>
<dbReference type="EC" id="2.6.1.36" evidence="3"/>
<evidence type="ECO:0000256" key="3">
    <source>
        <dbReference type="ARBA" id="ARBA00013071"/>
    </source>
</evidence>
<dbReference type="PANTHER" id="PTHR43206:SF2">
    <property type="entry name" value="4-AMINOBUTYRATE AMINOTRANSFERASE GABT"/>
    <property type="match status" value="1"/>
</dbReference>
<organism evidence="10 11">
    <name type="scientific">Eiseniibacteriota bacterium</name>
    <dbReference type="NCBI Taxonomy" id="2212470"/>
    <lineage>
        <taxon>Bacteria</taxon>
        <taxon>Candidatus Eiseniibacteriota</taxon>
    </lineage>
</organism>
<comment type="similarity">
    <text evidence="2 9">Belongs to the class-III pyridoxal-phosphate-dependent aminotransferase family.</text>
</comment>
<dbReference type="InterPro" id="IPR017657">
    <property type="entry name" value="L-lysine_6-transaminase"/>
</dbReference>
<proteinExistence type="inferred from homology"/>
<reference evidence="10" key="1">
    <citation type="submission" date="2020-04" db="EMBL/GenBank/DDBJ databases">
        <authorList>
            <person name="Zhang T."/>
        </authorList>
    </citation>
    <scope>NUCLEOTIDE SEQUENCE</scope>
    <source>
        <strain evidence="10">HKST-UBA01</strain>
    </source>
</reference>
<evidence type="ECO:0000313" key="11">
    <source>
        <dbReference type="Proteomes" id="UP000697710"/>
    </source>
</evidence>
<evidence type="ECO:0000256" key="6">
    <source>
        <dbReference type="ARBA" id="ARBA00022898"/>
    </source>
</evidence>
<dbReference type="GO" id="GO:0017000">
    <property type="term" value="P:antibiotic biosynthetic process"/>
    <property type="evidence" value="ECO:0007669"/>
    <property type="project" value="InterPro"/>
</dbReference>
<protein>
    <recommendedName>
        <fullName evidence="8">L-lysine-epsilon aminotransferase</fullName>
        <ecNumber evidence="3">2.6.1.36</ecNumber>
    </recommendedName>
    <alternativeName>
        <fullName evidence="7">Lysine 6-aminotransferase</fullName>
    </alternativeName>
</protein>
<comment type="caution">
    <text evidence="10">The sequence shown here is derived from an EMBL/GenBank/DDBJ whole genome shotgun (WGS) entry which is preliminary data.</text>
</comment>
<sequence>MFNTQIPPDQTLATLSKYMLVDGYSFVVDLEKSQGAWLVDARTGHRFVDFFTGVSSMPLGFNHPKMVTDDVVRRLGRIAVNKPANADAYTPEMASFVETFFRVAVPEYFRYAFFIEGGALAVENAIKAAVDWKVQKNFQKGVSKERYPDGLGKQVIHFKESFHGRSGYTVSLTDSADPNKTRYFAKFEWPRIVNPKITFPLEGQRLEAVIAKEKEAIGQIEEALRRNPDLACLVVEPIQGEGGDNHFRTEFFQELRRLADSHEFLLVFDEVQTGLGLTGRMWAHQHHGVNPDLMSFGKKTQVCGILAGPRLDEIESNVFHVPSRINSTWGGNLLDMVRCQLYLEIYEEENLVQQAATTGEHLLGRLHEMASEFEGIIENVRGKGLFCAFDLTDRIDRKALIRAAYEEGLIILPSGRKGLRFRPPLSIEIPVLEEGLNRLQTALRRVLG</sequence>
<evidence type="ECO:0000256" key="9">
    <source>
        <dbReference type="RuleBase" id="RU003560"/>
    </source>
</evidence>
<evidence type="ECO:0000256" key="1">
    <source>
        <dbReference type="ARBA" id="ARBA00001933"/>
    </source>
</evidence>
<keyword evidence="4 10" id="KW-0032">Aminotransferase</keyword>
<evidence type="ECO:0000313" key="10">
    <source>
        <dbReference type="EMBL" id="MCA9727300.1"/>
    </source>
</evidence>
<evidence type="ECO:0000256" key="4">
    <source>
        <dbReference type="ARBA" id="ARBA00022576"/>
    </source>
</evidence>
<evidence type="ECO:0000256" key="7">
    <source>
        <dbReference type="ARBA" id="ARBA00030921"/>
    </source>
</evidence>
<dbReference type="CDD" id="cd00610">
    <property type="entry name" value="OAT_like"/>
    <property type="match status" value="1"/>
</dbReference>
<dbReference type="GO" id="GO:0009450">
    <property type="term" value="P:gamma-aminobutyric acid catabolic process"/>
    <property type="evidence" value="ECO:0007669"/>
    <property type="project" value="TreeGrafter"/>
</dbReference>
<evidence type="ECO:0000256" key="8">
    <source>
        <dbReference type="ARBA" id="ARBA00050040"/>
    </source>
</evidence>
<reference evidence="10" key="2">
    <citation type="journal article" date="2021" name="Microbiome">
        <title>Successional dynamics and alternative stable states in a saline activated sludge microbial community over 9 years.</title>
        <authorList>
            <person name="Wang Y."/>
            <person name="Ye J."/>
            <person name="Ju F."/>
            <person name="Liu L."/>
            <person name="Boyd J.A."/>
            <person name="Deng Y."/>
            <person name="Parks D.H."/>
            <person name="Jiang X."/>
            <person name="Yin X."/>
            <person name="Woodcroft B.J."/>
            <person name="Tyson G.W."/>
            <person name="Hugenholtz P."/>
            <person name="Polz M.F."/>
            <person name="Zhang T."/>
        </authorList>
    </citation>
    <scope>NUCLEOTIDE SEQUENCE</scope>
    <source>
        <strain evidence="10">HKST-UBA01</strain>
    </source>
</reference>
<dbReference type="SUPFAM" id="SSF53383">
    <property type="entry name" value="PLP-dependent transferases"/>
    <property type="match status" value="1"/>
</dbReference>
<dbReference type="InterPro" id="IPR015424">
    <property type="entry name" value="PyrdxlP-dep_Trfase"/>
</dbReference>
<keyword evidence="5 10" id="KW-0808">Transferase</keyword>
<dbReference type="GO" id="GO:0030170">
    <property type="term" value="F:pyridoxal phosphate binding"/>
    <property type="evidence" value="ECO:0007669"/>
    <property type="project" value="InterPro"/>
</dbReference>
<evidence type="ECO:0000256" key="2">
    <source>
        <dbReference type="ARBA" id="ARBA00008954"/>
    </source>
</evidence>
<dbReference type="NCBIfam" id="TIGR03251">
    <property type="entry name" value="LAT_fam"/>
    <property type="match status" value="1"/>
</dbReference>
<keyword evidence="6 9" id="KW-0663">Pyridoxal phosphate</keyword>
<dbReference type="Pfam" id="PF00202">
    <property type="entry name" value="Aminotran_3"/>
    <property type="match status" value="1"/>
</dbReference>
<evidence type="ECO:0000256" key="5">
    <source>
        <dbReference type="ARBA" id="ARBA00022679"/>
    </source>
</evidence>
<dbReference type="InterPro" id="IPR015422">
    <property type="entry name" value="PyrdxlP-dep_Trfase_small"/>
</dbReference>
<dbReference type="PIRSF" id="PIRSF000521">
    <property type="entry name" value="Transaminase_4ab_Lys_Orn"/>
    <property type="match status" value="1"/>
</dbReference>
<gene>
    <name evidence="10" type="primary">lat</name>
    <name evidence="10" type="ORF">KC729_06420</name>
</gene>
<dbReference type="Proteomes" id="UP000697710">
    <property type="component" value="Unassembled WGS sequence"/>
</dbReference>
<dbReference type="PANTHER" id="PTHR43206">
    <property type="entry name" value="AMINOTRANSFERASE"/>
    <property type="match status" value="1"/>
</dbReference>
<dbReference type="InterPro" id="IPR005814">
    <property type="entry name" value="Aminotrans_3"/>
</dbReference>
<dbReference type="AlphaFoldDB" id="A0A956RP04"/>
<name>A0A956RP04_UNCEI</name>
<dbReference type="Gene3D" id="3.40.640.10">
    <property type="entry name" value="Type I PLP-dependent aspartate aminotransferase-like (Major domain)"/>
    <property type="match status" value="1"/>
</dbReference>